<dbReference type="GeneID" id="47724180"/>
<organism evidence="1 2">
    <name type="scientific">Tenacibaculum maritimum NCIMB 2154</name>
    <dbReference type="NCBI Taxonomy" id="1349785"/>
    <lineage>
        <taxon>Bacteria</taxon>
        <taxon>Pseudomonadati</taxon>
        <taxon>Bacteroidota</taxon>
        <taxon>Flavobacteriia</taxon>
        <taxon>Flavobacteriales</taxon>
        <taxon>Flavobacteriaceae</taxon>
        <taxon>Tenacibaculum</taxon>
    </lineage>
</organism>
<name>A0A2H1ECF2_9FLAO</name>
<protein>
    <submittedName>
        <fullName evidence="1">Uncharacterized protein</fullName>
    </submittedName>
</protein>
<gene>
    <name evidence="1" type="ORF">MARIT_2721</name>
</gene>
<dbReference type="EMBL" id="LT634361">
    <property type="protein sequence ID" value="SFZ84378.1"/>
    <property type="molecule type" value="Genomic_DNA"/>
</dbReference>
<sequence length="145" mass="17319">MELTNILTDSTIFDIPMGSSLKKMETLLGEPLFINQERDNNIIGSYNEVEFYFHKNKLNMWVVKIEEEMFFYAQKKYHLNKLTLKQFLDILFFLEIEWEFYQKLCFLDQICIKLENNNLFLFCFDTDCRKGKLLKISGALTSNPQ</sequence>
<keyword evidence="2" id="KW-1185">Reference proteome</keyword>
<evidence type="ECO:0000313" key="2">
    <source>
        <dbReference type="Proteomes" id="UP000231564"/>
    </source>
</evidence>
<dbReference type="AlphaFoldDB" id="A0A2H1ECF2"/>
<evidence type="ECO:0000313" key="1">
    <source>
        <dbReference type="EMBL" id="SFZ84378.1"/>
    </source>
</evidence>
<dbReference type="KEGG" id="tmar:MARIT_2721"/>
<accession>A0A2H1ECF2</accession>
<dbReference type="RefSeq" id="WP_024742606.1">
    <property type="nucleotide sequence ID" value="NZ_BAUG01000145.1"/>
</dbReference>
<dbReference type="Proteomes" id="UP000231564">
    <property type="component" value="Chromosome MARIT"/>
</dbReference>
<reference evidence="1 2" key="1">
    <citation type="submission" date="2016-11" db="EMBL/GenBank/DDBJ databases">
        <authorList>
            <person name="Jaros S."/>
            <person name="Januszkiewicz K."/>
            <person name="Wedrychowicz H."/>
        </authorList>
    </citation>
    <scope>NUCLEOTIDE SEQUENCE [LARGE SCALE GENOMIC DNA]</scope>
    <source>
        <strain evidence="1">NCIMB 2154T</strain>
    </source>
</reference>
<proteinExistence type="predicted"/>